<keyword evidence="3" id="KW-1185">Reference proteome</keyword>
<dbReference type="InterPro" id="IPR016187">
    <property type="entry name" value="CTDL_fold"/>
</dbReference>
<feature type="transmembrane region" description="Helical" evidence="1">
    <location>
        <begin position="37"/>
        <end position="56"/>
    </location>
</feature>
<dbReference type="SMART" id="SM00034">
    <property type="entry name" value="CLECT"/>
    <property type="match status" value="2"/>
</dbReference>
<keyword evidence="1" id="KW-1133">Transmembrane helix</keyword>
<dbReference type="Proteomes" id="UP000887575">
    <property type="component" value="Unassembled WGS sequence"/>
</dbReference>
<feature type="transmembrane region" description="Helical" evidence="1">
    <location>
        <begin position="116"/>
        <end position="133"/>
    </location>
</feature>
<reference evidence="4" key="1">
    <citation type="submission" date="2024-02" db="UniProtKB">
        <authorList>
            <consortium name="WormBaseParasite"/>
        </authorList>
    </citation>
    <scope>IDENTIFICATION</scope>
</reference>
<accession>A0AAF3EIV2</accession>
<protein>
    <recommendedName>
        <fullName evidence="2">C-type lectin domain-containing protein</fullName>
    </recommendedName>
</protein>
<keyword evidence="1" id="KW-0812">Transmembrane</keyword>
<dbReference type="InterPro" id="IPR001304">
    <property type="entry name" value="C-type_lectin-like"/>
</dbReference>
<dbReference type="PANTHER" id="PTHR22803">
    <property type="entry name" value="MANNOSE, PHOSPHOLIPASE, LECTIN RECEPTOR RELATED"/>
    <property type="match status" value="1"/>
</dbReference>
<dbReference type="InterPro" id="IPR050111">
    <property type="entry name" value="C-type_lectin/snaclec_domain"/>
</dbReference>
<feature type="transmembrane region" description="Helical" evidence="1">
    <location>
        <begin position="77"/>
        <end position="96"/>
    </location>
</feature>
<dbReference type="Gene3D" id="3.10.100.10">
    <property type="entry name" value="Mannose-Binding Protein A, subunit A"/>
    <property type="match status" value="2"/>
</dbReference>
<dbReference type="Pfam" id="PF00059">
    <property type="entry name" value="Lectin_C"/>
    <property type="match status" value="2"/>
</dbReference>
<feature type="domain" description="C-type lectin" evidence="2">
    <location>
        <begin position="300"/>
        <end position="427"/>
    </location>
</feature>
<proteinExistence type="predicted"/>
<dbReference type="SUPFAM" id="SSF56436">
    <property type="entry name" value="C-type lectin-like"/>
    <property type="match status" value="2"/>
</dbReference>
<dbReference type="PROSITE" id="PS50041">
    <property type="entry name" value="C_TYPE_LECTIN_2"/>
    <property type="match status" value="2"/>
</dbReference>
<evidence type="ECO:0000259" key="2">
    <source>
        <dbReference type="PROSITE" id="PS50041"/>
    </source>
</evidence>
<keyword evidence="1" id="KW-0472">Membrane</keyword>
<dbReference type="InterPro" id="IPR016186">
    <property type="entry name" value="C-type_lectin-like/link_sf"/>
</dbReference>
<evidence type="ECO:0000256" key="1">
    <source>
        <dbReference type="SAM" id="Phobius"/>
    </source>
</evidence>
<organism evidence="3 4">
    <name type="scientific">Mesorhabditis belari</name>
    <dbReference type="NCBI Taxonomy" id="2138241"/>
    <lineage>
        <taxon>Eukaryota</taxon>
        <taxon>Metazoa</taxon>
        <taxon>Ecdysozoa</taxon>
        <taxon>Nematoda</taxon>
        <taxon>Chromadorea</taxon>
        <taxon>Rhabditida</taxon>
        <taxon>Rhabditina</taxon>
        <taxon>Rhabditomorpha</taxon>
        <taxon>Rhabditoidea</taxon>
        <taxon>Rhabditidae</taxon>
        <taxon>Mesorhabditinae</taxon>
        <taxon>Mesorhabditis</taxon>
    </lineage>
</organism>
<dbReference type="CDD" id="cd00037">
    <property type="entry name" value="CLECT"/>
    <property type="match status" value="2"/>
</dbReference>
<sequence length="431" mass="48486">MTAILLGIIIYGLNLIGTIFPDFWNPSDLGETLQYDLTYVLFSTSLGLSLITYFKAKQMGLMSGIDTERQNFLIKQMIAINFPLIWDYFIVAMVQIPLVRISPFLSAWLYFYEDVFGLSFIPIWAGLVTYYLLRRTAGVKKVNSKTSTNVGSLFLAVNGLTCPTGWTQLPNEPVCIYAVKQPAIYMDALWQCEQLGGTVVKVQNAFENSFIFSYAAQAFNTTEQFIGMQQQTSGAWVYADRTIPSYQSWAVGEPKNGTNFCAIQDSLNVQWKTADCRQARPFFCSMAAYKCPLGWKYFDKTDSCYYAKELTGDRYTWKAAESQCQKMGAHLVSIHSIDEDDFVYSLVPRLTVSSCEGAFVWIGLDGNGKKGSGSWSDGSTVDYGFWSASTGYWGMPRASDANGYCSSPEYDWYSTVLNHQFGRFICKMKST</sequence>
<dbReference type="AlphaFoldDB" id="A0AAF3EIV2"/>
<name>A0AAF3EIV2_9BILA</name>
<feature type="domain" description="C-type lectin" evidence="2">
    <location>
        <begin position="171"/>
        <end position="285"/>
    </location>
</feature>
<evidence type="ECO:0000313" key="3">
    <source>
        <dbReference type="Proteomes" id="UP000887575"/>
    </source>
</evidence>
<evidence type="ECO:0000313" key="4">
    <source>
        <dbReference type="WBParaSite" id="MBELARI_LOCUS13957"/>
    </source>
</evidence>
<dbReference type="WBParaSite" id="MBELARI_LOCUS13957">
    <property type="protein sequence ID" value="MBELARI_LOCUS13957"/>
    <property type="gene ID" value="MBELARI_LOCUS13957"/>
</dbReference>